<keyword evidence="2" id="KW-1185">Reference proteome</keyword>
<comment type="caution">
    <text evidence="1">The sequence shown here is derived from an EMBL/GenBank/DDBJ whole genome shotgun (WGS) entry which is preliminary data.</text>
</comment>
<dbReference type="Proteomes" id="UP000215377">
    <property type="component" value="Unassembled WGS sequence"/>
</dbReference>
<name>A0A225NDU4_9RHOB</name>
<sequence length="250" mass="26694">MTDIIHATPVDIEAELDRLARQYRAASGPALRMLNLAGNKADALIDKLPAGVRNNLVDATEAALRVSMRAASGSRAAVPDQKRWVNTAVASALGAAGGFGGATTALVELPLTTTLILRAIQDVARREGFDPEADSVTFDCIRVLSAAGPLEQDDGADLGFYTLRMTLTGGTVRKMISAVAPRLATVLGQKLATQTVPVLGAVAGATTNYIYTQYYQDIAHVHFGLRRLAIEADVPREVLIERLQERMRLG</sequence>
<dbReference type="EMBL" id="AQQR01000012">
    <property type="protein sequence ID" value="OWU70379.1"/>
    <property type="molecule type" value="Genomic_DNA"/>
</dbReference>
<accession>A0A225NDU4</accession>
<dbReference type="Pfam" id="PF12787">
    <property type="entry name" value="EcsC"/>
    <property type="match status" value="1"/>
</dbReference>
<reference evidence="1 2" key="1">
    <citation type="submission" date="2013-04" db="EMBL/GenBank/DDBJ databases">
        <title>Oceanicola sp. 22II1-22F33 Genome Sequencing.</title>
        <authorList>
            <person name="Lai Q."/>
            <person name="Li G."/>
            <person name="Shao Z."/>
        </authorList>
    </citation>
    <scope>NUCLEOTIDE SEQUENCE [LARGE SCALE GENOMIC DNA]</scope>
    <source>
        <strain evidence="1 2">22II1-22F33</strain>
    </source>
</reference>
<proteinExistence type="predicted"/>
<dbReference type="OrthoDB" id="7569638at2"/>
<dbReference type="AlphaFoldDB" id="A0A225NDU4"/>
<dbReference type="PANTHER" id="PTHR41260:SF1">
    <property type="entry name" value="PROTEIN ECSC"/>
    <property type="match status" value="1"/>
</dbReference>
<evidence type="ECO:0000313" key="2">
    <source>
        <dbReference type="Proteomes" id="UP000215377"/>
    </source>
</evidence>
<protein>
    <submittedName>
        <fullName evidence="1">Protein EcsC</fullName>
    </submittedName>
</protein>
<evidence type="ECO:0000313" key="1">
    <source>
        <dbReference type="EMBL" id="OWU70379.1"/>
    </source>
</evidence>
<dbReference type="InterPro" id="IPR024787">
    <property type="entry name" value="EcsC"/>
</dbReference>
<dbReference type="PANTHER" id="PTHR41260">
    <property type="entry name" value="PROTEIN ECSC"/>
    <property type="match status" value="1"/>
</dbReference>
<dbReference type="RefSeq" id="WP_088651797.1">
    <property type="nucleotide sequence ID" value="NZ_AQQR01000012.1"/>
</dbReference>
<gene>
    <name evidence="1" type="ORF">ATO3_20555</name>
</gene>
<organism evidence="1 2">
    <name type="scientific">Marinibacterium profundimaris</name>
    <dbReference type="NCBI Taxonomy" id="1679460"/>
    <lineage>
        <taxon>Bacteria</taxon>
        <taxon>Pseudomonadati</taxon>
        <taxon>Pseudomonadota</taxon>
        <taxon>Alphaproteobacteria</taxon>
        <taxon>Rhodobacterales</taxon>
        <taxon>Paracoccaceae</taxon>
        <taxon>Marinibacterium</taxon>
    </lineage>
</organism>